<protein>
    <submittedName>
        <fullName evidence="2">Uncharacterized protein</fullName>
    </submittedName>
</protein>
<organism evidence="2 3">
    <name type="scientific">Seohaeicola saemankumensis</name>
    <dbReference type="NCBI Taxonomy" id="481181"/>
    <lineage>
        <taxon>Bacteria</taxon>
        <taxon>Pseudomonadati</taxon>
        <taxon>Pseudomonadota</taxon>
        <taxon>Alphaproteobacteria</taxon>
        <taxon>Rhodobacterales</taxon>
        <taxon>Roseobacteraceae</taxon>
        <taxon>Seohaeicola</taxon>
    </lineage>
</organism>
<evidence type="ECO:0000313" key="3">
    <source>
        <dbReference type="Proteomes" id="UP001597151"/>
    </source>
</evidence>
<feature type="chain" id="PRO_5045182525" evidence="1">
    <location>
        <begin position="19"/>
        <end position="51"/>
    </location>
</feature>
<sequence length="51" mass="5266">MKSFLIACVAIVCIAVGAASVLNGTFQVDSTSAFTTEGARVSPGEQNLINY</sequence>
<proteinExistence type="predicted"/>
<name>A0ABW3T7H2_9RHOB</name>
<feature type="signal peptide" evidence="1">
    <location>
        <begin position="1"/>
        <end position="18"/>
    </location>
</feature>
<dbReference type="RefSeq" id="WP_380788006.1">
    <property type="nucleotide sequence ID" value="NZ_JBHTKR010000001.1"/>
</dbReference>
<reference evidence="3" key="1">
    <citation type="journal article" date="2019" name="Int. J. Syst. Evol. Microbiol.">
        <title>The Global Catalogue of Microorganisms (GCM) 10K type strain sequencing project: providing services to taxonomists for standard genome sequencing and annotation.</title>
        <authorList>
            <consortium name="The Broad Institute Genomics Platform"/>
            <consortium name="The Broad Institute Genome Sequencing Center for Infectious Disease"/>
            <person name="Wu L."/>
            <person name="Ma J."/>
        </authorList>
    </citation>
    <scope>NUCLEOTIDE SEQUENCE [LARGE SCALE GENOMIC DNA]</scope>
    <source>
        <strain evidence="3">CCUG 55328</strain>
    </source>
</reference>
<gene>
    <name evidence="2" type="ORF">ACFQ3C_00185</name>
</gene>
<dbReference type="Proteomes" id="UP001597151">
    <property type="component" value="Unassembled WGS sequence"/>
</dbReference>
<keyword evidence="3" id="KW-1185">Reference proteome</keyword>
<evidence type="ECO:0000256" key="1">
    <source>
        <dbReference type="SAM" id="SignalP"/>
    </source>
</evidence>
<accession>A0ABW3T7H2</accession>
<evidence type="ECO:0000313" key="2">
    <source>
        <dbReference type="EMBL" id="MFD1193084.1"/>
    </source>
</evidence>
<comment type="caution">
    <text evidence="2">The sequence shown here is derived from an EMBL/GenBank/DDBJ whole genome shotgun (WGS) entry which is preliminary data.</text>
</comment>
<keyword evidence="1" id="KW-0732">Signal</keyword>
<dbReference type="EMBL" id="JBHTKR010000001">
    <property type="protein sequence ID" value="MFD1193084.1"/>
    <property type="molecule type" value="Genomic_DNA"/>
</dbReference>